<organism evidence="3 4">
    <name type="scientific">Clostridium acidisoli DSM 12555</name>
    <dbReference type="NCBI Taxonomy" id="1121291"/>
    <lineage>
        <taxon>Bacteria</taxon>
        <taxon>Bacillati</taxon>
        <taxon>Bacillota</taxon>
        <taxon>Clostridia</taxon>
        <taxon>Eubacteriales</taxon>
        <taxon>Clostridiaceae</taxon>
        <taxon>Clostridium</taxon>
    </lineage>
</organism>
<dbReference type="PANTHER" id="PTHR21240">
    <property type="entry name" value="2-AMINO-3-CARBOXYLMUCONATE-6-SEMIALDEHYDE DECARBOXYLASE"/>
    <property type="match status" value="1"/>
</dbReference>
<dbReference type="Gene3D" id="3.20.20.140">
    <property type="entry name" value="Metal-dependent hydrolases"/>
    <property type="match status" value="1"/>
</dbReference>
<keyword evidence="4" id="KW-1185">Reference proteome</keyword>
<name>A0A1W1XDU8_9CLOT</name>
<dbReference type="InterPro" id="IPR006680">
    <property type="entry name" value="Amidohydro-rel"/>
</dbReference>
<dbReference type="RefSeq" id="WP_084115020.1">
    <property type="nucleotide sequence ID" value="NZ_FWXH01000003.1"/>
</dbReference>
<dbReference type="GO" id="GO:0019748">
    <property type="term" value="P:secondary metabolic process"/>
    <property type="evidence" value="ECO:0007669"/>
    <property type="project" value="TreeGrafter"/>
</dbReference>
<accession>A0A1W1XDU8</accession>
<dbReference type="Pfam" id="PF04909">
    <property type="entry name" value="Amidohydro_2"/>
    <property type="match status" value="1"/>
</dbReference>
<dbReference type="PANTHER" id="PTHR21240:SF28">
    <property type="entry name" value="ISO-OROTATE DECARBOXYLASE (EUROFUNG)"/>
    <property type="match status" value="1"/>
</dbReference>
<keyword evidence="1" id="KW-0456">Lyase</keyword>
<dbReference type="GO" id="GO:0005737">
    <property type="term" value="C:cytoplasm"/>
    <property type="evidence" value="ECO:0007669"/>
    <property type="project" value="TreeGrafter"/>
</dbReference>
<dbReference type="STRING" id="1121291.SAMN02745134_01546"/>
<evidence type="ECO:0000256" key="1">
    <source>
        <dbReference type="ARBA" id="ARBA00023239"/>
    </source>
</evidence>
<evidence type="ECO:0000259" key="2">
    <source>
        <dbReference type="Pfam" id="PF04909"/>
    </source>
</evidence>
<protein>
    <recommendedName>
        <fullName evidence="2">Amidohydrolase-related domain-containing protein</fullName>
    </recommendedName>
</protein>
<dbReference type="AlphaFoldDB" id="A0A1W1XDU8"/>
<feature type="domain" description="Amidohydrolase-related" evidence="2">
    <location>
        <begin position="149"/>
        <end position="258"/>
    </location>
</feature>
<dbReference type="OrthoDB" id="9771932at2"/>
<evidence type="ECO:0000313" key="4">
    <source>
        <dbReference type="Proteomes" id="UP000192468"/>
    </source>
</evidence>
<gene>
    <name evidence="3" type="ORF">SAMN02745134_01546</name>
</gene>
<proteinExistence type="predicted"/>
<dbReference type="Proteomes" id="UP000192468">
    <property type="component" value="Unassembled WGS sequence"/>
</dbReference>
<dbReference type="InterPro" id="IPR032466">
    <property type="entry name" value="Metal_Hydrolase"/>
</dbReference>
<reference evidence="3 4" key="1">
    <citation type="submission" date="2017-04" db="EMBL/GenBank/DDBJ databases">
        <authorList>
            <person name="Afonso C.L."/>
            <person name="Miller P.J."/>
            <person name="Scott M.A."/>
            <person name="Spackman E."/>
            <person name="Goraichik I."/>
            <person name="Dimitrov K.M."/>
            <person name="Suarez D.L."/>
            <person name="Swayne D.E."/>
        </authorList>
    </citation>
    <scope>NUCLEOTIDE SEQUENCE [LARGE SCALE GENOMIC DNA]</scope>
    <source>
        <strain evidence="3 4">DSM 12555</strain>
    </source>
</reference>
<dbReference type="SUPFAM" id="SSF51556">
    <property type="entry name" value="Metallo-dependent hydrolases"/>
    <property type="match status" value="1"/>
</dbReference>
<dbReference type="EMBL" id="FWXH01000003">
    <property type="protein sequence ID" value="SMC22116.1"/>
    <property type="molecule type" value="Genomic_DNA"/>
</dbReference>
<sequence length="264" mass="29896">MIIDSHAHVMLPIEKQILTMEEAGVDKTILFSTTPHPEKANDLKSLEKELSLLNNILANNNVIDERIKNIKRTTKELKEVIDKNPTKFIGFGQVPLSLTYNETADWINNNVVKNNFYGLGEFSPASGEVKSLEVIFNGSNELGHLPLWVHTFHPLNLYDIKELVELAKKYPKVPLILGHMGGIHWIDAIKFAKENSNVYLDLSAVYTTFAPTMAIKELPERTLFSSDAPYGSPKILRNMIEMISPNRRVFEKVMGENILNLLQI</sequence>
<dbReference type="InterPro" id="IPR032465">
    <property type="entry name" value="ACMSD"/>
</dbReference>
<evidence type="ECO:0000313" key="3">
    <source>
        <dbReference type="EMBL" id="SMC22116.1"/>
    </source>
</evidence>
<dbReference type="GO" id="GO:0016787">
    <property type="term" value="F:hydrolase activity"/>
    <property type="evidence" value="ECO:0007669"/>
    <property type="project" value="InterPro"/>
</dbReference>
<dbReference type="GO" id="GO:0016831">
    <property type="term" value="F:carboxy-lyase activity"/>
    <property type="evidence" value="ECO:0007669"/>
    <property type="project" value="InterPro"/>
</dbReference>